<evidence type="ECO:0000256" key="1">
    <source>
        <dbReference type="SAM" id="Coils"/>
    </source>
</evidence>
<dbReference type="SUPFAM" id="SSF52540">
    <property type="entry name" value="P-loop containing nucleoside triphosphate hydrolases"/>
    <property type="match status" value="1"/>
</dbReference>
<reference evidence="2 3" key="1">
    <citation type="submission" date="2018-08" db="EMBL/GenBank/DDBJ databases">
        <title>A genome reference for cultivated species of the human gut microbiota.</title>
        <authorList>
            <person name="Zou Y."/>
            <person name="Xue W."/>
            <person name="Luo G."/>
        </authorList>
    </citation>
    <scope>NUCLEOTIDE SEQUENCE [LARGE SCALE GENOMIC DNA]</scope>
    <source>
        <strain evidence="2 3">AM16-6</strain>
    </source>
</reference>
<evidence type="ECO:0000313" key="2">
    <source>
        <dbReference type="EMBL" id="RHH82677.1"/>
    </source>
</evidence>
<dbReference type="NCBIfam" id="NF045780">
    <property type="entry name" value="TrlF_fam_ATP"/>
    <property type="match status" value="1"/>
</dbReference>
<evidence type="ECO:0000313" key="3">
    <source>
        <dbReference type="Proteomes" id="UP000283713"/>
    </source>
</evidence>
<dbReference type="EMBL" id="QRKA01000002">
    <property type="protein sequence ID" value="RHH82677.1"/>
    <property type="molecule type" value="Genomic_DNA"/>
</dbReference>
<dbReference type="InterPro" id="IPR016195">
    <property type="entry name" value="Pol/histidinol_Pase-like"/>
</dbReference>
<gene>
    <name evidence="2" type="ORF">DW193_01545</name>
</gene>
<dbReference type="Gene3D" id="3.20.20.140">
    <property type="entry name" value="Metal-dependent hydrolases"/>
    <property type="match status" value="1"/>
</dbReference>
<proteinExistence type="predicted"/>
<feature type="coiled-coil region" evidence="1">
    <location>
        <begin position="633"/>
        <end position="660"/>
    </location>
</feature>
<dbReference type="Proteomes" id="UP000283713">
    <property type="component" value="Unassembled WGS sequence"/>
</dbReference>
<dbReference type="SUPFAM" id="SSF89550">
    <property type="entry name" value="PHP domain-like"/>
    <property type="match status" value="1"/>
</dbReference>
<protein>
    <submittedName>
        <fullName evidence="2">DNA repair protein</fullName>
    </submittedName>
</protein>
<dbReference type="InterPro" id="IPR054787">
    <property type="entry name" value="TrlF_ATPase"/>
</dbReference>
<name>A0A414Y968_PHOVU</name>
<dbReference type="Gene3D" id="3.40.50.300">
    <property type="entry name" value="P-loop containing nucleotide triphosphate hydrolases"/>
    <property type="match status" value="1"/>
</dbReference>
<sequence>MHHYKGSEWNKWDLHIHTPESGMANQFGNDWDKYVLSLFKSVIANNIAVIGITDYFTIDGYKKLLTDYLSNDQKMKSLFTPAEISAIKNIAIFPNIEFRLKTIVNGSRINYHIIFSNEVAIEDIEENFLHEIEFVYEGLPFDTPNKRKLKRRNIEEHGRSIKEQQGEFKGSDFTVGCTTAVIDEQQITEILSKHKDKFEGKYIVAIPVDEDLSKISWRGQDHMVRKYFYQVANLFFATNRGTIDFGLGKKHATLEDYLNEFKTLKPCICGSDAHSLDSLCVFPNGLSCWIKAEPTFEGLMQVLYEPEERVKIQQSIPDEKNLYQIIESITLDEDGFWQGTIHLNPNLNTIIGGRSTGKSSLLKAIAAKHDAMLVDEKDYIHQHLKGVKIRWKDGGDETGHKIDYYKQNYMHNIACSRKQTNELVESILRSKDSEGLLSNYSEVNTLIEREITSSVFNLFQLKKEYFQLLNNLREKGNKSGVEQQLQLLKESATTLQKSSILTETEIETYNGLLAQLSIKEKDINLAESDIKLFQKLRTITPIIHNFEGLNSFDSLSFRTNSSEVSRLFNGLRIRTETEWTSIVDEFIDKTDAAKQQLLIEKTAILEADIYKRGEQFYKDNKELQSVLLRIKEEEKVLAEINNLEAKKNSLHTQIQQFVKEIVNRHIEYKKEIDKLVDSLKVEYDGLSISVTKEFQKEEMKSFLESRCNLRGIERQQYIANLVSRYDSDIETQAYTLIKDLLNEKVEFKNSYASPNVASEFFSKNWYALSYQLSYQGDLFEMMSEGKQAFVILKLLLEFSDKKCPILIDQPEDSLDNRAIYQELVEYIKAKKKDRQIVLVTHNSNVVVSADAENVIVANQEGSNSHNYGKYKFQYINGALERTKKCNPAEAIILESQGIREHVCDILEGGKVAFEKREQKYGFGKYANSNN</sequence>
<dbReference type="AlphaFoldDB" id="A0A414Y968"/>
<comment type="caution">
    <text evidence="2">The sequence shown here is derived from an EMBL/GenBank/DDBJ whole genome shotgun (WGS) entry which is preliminary data.</text>
</comment>
<organism evidence="2 3">
    <name type="scientific">Phocaeicola vulgatus</name>
    <name type="common">Bacteroides vulgatus</name>
    <dbReference type="NCBI Taxonomy" id="821"/>
    <lineage>
        <taxon>Bacteria</taxon>
        <taxon>Pseudomonadati</taxon>
        <taxon>Bacteroidota</taxon>
        <taxon>Bacteroidia</taxon>
        <taxon>Bacteroidales</taxon>
        <taxon>Bacteroidaceae</taxon>
        <taxon>Phocaeicola</taxon>
    </lineage>
</organism>
<dbReference type="RefSeq" id="WP_087422165.1">
    <property type="nucleotide sequence ID" value="NZ_JAUOMA010000002.1"/>
</dbReference>
<dbReference type="InterPro" id="IPR027417">
    <property type="entry name" value="P-loop_NTPase"/>
</dbReference>
<keyword evidence="1" id="KW-0175">Coiled coil</keyword>
<accession>A0A414Y968</accession>